<feature type="transmembrane region" description="Helical" evidence="10">
    <location>
        <begin position="144"/>
        <end position="161"/>
    </location>
</feature>
<dbReference type="RefSeq" id="WP_181742432.1">
    <property type="nucleotide sequence ID" value="NZ_VHOA01000003.1"/>
</dbReference>
<keyword evidence="13" id="KW-1185">Reference proteome</keyword>
<evidence type="ECO:0000256" key="4">
    <source>
        <dbReference type="ARBA" id="ARBA00022679"/>
    </source>
</evidence>
<dbReference type="Pfam" id="PF02518">
    <property type="entry name" value="HATPase_c"/>
    <property type="match status" value="1"/>
</dbReference>
<evidence type="ECO:0000256" key="9">
    <source>
        <dbReference type="SAM" id="Coils"/>
    </source>
</evidence>
<dbReference type="Pfam" id="PF07730">
    <property type="entry name" value="HisKA_3"/>
    <property type="match status" value="1"/>
</dbReference>
<dbReference type="SUPFAM" id="SSF55874">
    <property type="entry name" value="ATPase domain of HSP90 chaperone/DNA topoisomerase II/histidine kinase"/>
    <property type="match status" value="1"/>
</dbReference>
<evidence type="ECO:0000259" key="11">
    <source>
        <dbReference type="SMART" id="SM00387"/>
    </source>
</evidence>
<proteinExistence type="predicted"/>
<keyword evidence="6 12" id="KW-0418">Kinase</keyword>
<keyword evidence="10" id="KW-0472">Membrane</keyword>
<dbReference type="GO" id="GO:0016301">
    <property type="term" value="F:kinase activity"/>
    <property type="evidence" value="ECO:0007669"/>
    <property type="project" value="UniProtKB-KW"/>
</dbReference>
<dbReference type="Gene3D" id="3.30.565.10">
    <property type="entry name" value="Histidine kinase-like ATPase, C-terminal domain"/>
    <property type="match status" value="1"/>
</dbReference>
<evidence type="ECO:0000256" key="6">
    <source>
        <dbReference type="ARBA" id="ARBA00022777"/>
    </source>
</evidence>
<dbReference type="PANTHER" id="PTHR24421">
    <property type="entry name" value="NITRATE/NITRITE SENSOR PROTEIN NARX-RELATED"/>
    <property type="match status" value="1"/>
</dbReference>
<evidence type="ECO:0000256" key="3">
    <source>
        <dbReference type="ARBA" id="ARBA00022553"/>
    </source>
</evidence>
<dbReference type="InterPro" id="IPR011712">
    <property type="entry name" value="Sig_transdc_His_kin_sub3_dim/P"/>
</dbReference>
<feature type="transmembrane region" description="Helical" evidence="10">
    <location>
        <begin position="116"/>
        <end position="138"/>
    </location>
</feature>
<evidence type="ECO:0000313" key="12">
    <source>
        <dbReference type="EMBL" id="MFD2616455.1"/>
    </source>
</evidence>
<feature type="coiled-coil region" evidence="9">
    <location>
        <begin position="167"/>
        <end position="201"/>
    </location>
</feature>
<evidence type="ECO:0000256" key="1">
    <source>
        <dbReference type="ARBA" id="ARBA00000085"/>
    </source>
</evidence>
<dbReference type="InterPro" id="IPR003594">
    <property type="entry name" value="HATPase_dom"/>
</dbReference>
<feature type="domain" description="Histidine kinase/HSP90-like ATPase" evidence="11">
    <location>
        <begin position="300"/>
        <end position="390"/>
    </location>
</feature>
<name>A0ABW5PNM2_9BACI</name>
<sequence length="396" mass="45652">MSQTLDRKWTWLDSVFFYIRFLWVCYNGASGIIPLFSDASDRILLFIWFVLLLLVPYIYYRPGCIKISYYLTAEFLLTGSLFIYLMYQFHTIGVYYFLYLPILTIGFVCQLKPLVWVGPSLIVFMFMVGTWFIHIFNYSLVEQLVNLTIFYILGYSIGRVARINYKMKELIASIQEKNKTLEQYSERIEELTINEERHRVSQDLHDTVGHIFTSVITSLDALPFLIKSNKNEAETYIKEISNMARKGLDDVRHTIHQLAPHQENLSLTDSIKHLVYDFIKHTGTHTDLHIEGMEFDLGNRIKITLIRCLQESLTNAKRHGQAQNIAIKLTFNPDQLLLEISDDGIGSNQISLGFGLSSMKDRLASLHGNLVIQSSQGKGTKVICTIPIIKEKKITI</sequence>
<dbReference type="CDD" id="cd16917">
    <property type="entry name" value="HATPase_UhpB-NarQ-NarX-like"/>
    <property type="match status" value="1"/>
</dbReference>
<feature type="transmembrane region" description="Helical" evidence="10">
    <location>
        <begin position="43"/>
        <end position="60"/>
    </location>
</feature>
<dbReference type="EC" id="2.7.13.3" evidence="2"/>
<evidence type="ECO:0000256" key="7">
    <source>
        <dbReference type="ARBA" id="ARBA00022840"/>
    </source>
</evidence>
<keyword evidence="3" id="KW-0597">Phosphoprotein</keyword>
<protein>
    <recommendedName>
        <fullName evidence="2">histidine kinase</fullName>
        <ecNumber evidence="2">2.7.13.3</ecNumber>
    </recommendedName>
</protein>
<feature type="transmembrane region" description="Helical" evidence="10">
    <location>
        <begin position="15"/>
        <end position="37"/>
    </location>
</feature>
<keyword evidence="8" id="KW-0902">Two-component regulatory system</keyword>
<dbReference type="Proteomes" id="UP001597458">
    <property type="component" value="Unassembled WGS sequence"/>
</dbReference>
<comment type="caution">
    <text evidence="12">The sequence shown here is derived from an EMBL/GenBank/DDBJ whole genome shotgun (WGS) entry which is preliminary data.</text>
</comment>
<keyword evidence="10" id="KW-0812">Transmembrane</keyword>
<evidence type="ECO:0000256" key="5">
    <source>
        <dbReference type="ARBA" id="ARBA00022741"/>
    </source>
</evidence>
<dbReference type="SMART" id="SM00387">
    <property type="entry name" value="HATPase_c"/>
    <property type="match status" value="1"/>
</dbReference>
<dbReference type="InterPro" id="IPR036890">
    <property type="entry name" value="HATPase_C_sf"/>
</dbReference>
<accession>A0ABW5PNM2</accession>
<keyword evidence="7" id="KW-0067">ATP-binding</keyword>
<gene>
    <name evidence="12" type="ORF">ACFSTF_03880</name>
</gene>
<evidence type="ECO:0000256" key="10">
    <source>
        <dbReference type="SAM" id="Phobius"/>
    </source>
</evidence>
<organism evidence="12 13">
    <name type="scientific">Terrilactibacillus laevilacticus</name>
    <dbReference type="NCBI Taxonomy" id="1380157"/>
    <lineage>
        <taxon>Bacteria</taxon>
        <taxon>Bacillati</taxon>
        <taxon>Bacillota</taxon>
        <taxon>Bacilli</taxon>
        <taxon>Bacillales</taxon>
        <taxon>Bacillaceae</taxon>
        <taxon>Terrilactibacillus</taxon>
    </lineage>
</organism>
<dbReference type="EMBL" id="JBHUMR010000007">
    <property type="protein sequence ID" value="MFD2616455.1"/>
    <property type="molecule type" value="Genomic_DNA"/>
</dbReference>
<dbReference type="PANTHER" id="PTHR24421:SF10">
    <property type="entry name" value="NITRATE_NITRITE SENSOR PROTEIN NARQ"/>
    <property type="match status" value="1"/>
</dbReference>
<dbReference type="InterPro" id="IPR050482">
    <property type="entry name" value="Sensor_HK_TwoCompSys"/>
</dbReference>
<dbReference type="Gene3D" id="1.20.5.1930">
    <property type="match status" value="1"/>
</dbReference>
<evidence type="ECO:0000256" key="2">
    <source>
        <dbReference type="ARBA" id="ARBA00012438"/>
    </source>
</evidence>
<keyword evidence="9" id="KW-0175">Coiled coil</keyword>
<keyword evidence="10" id="KW-1133">Transmembrane helix</keyword>
<evidence type="ECO:0000256" key="8">
    <source>
        <dbReference type="ARBA" id="ARBA00023012"/>
    </source>
</evidence>
<comment type="catalytic activity">
    <reaction evidence="1">
        <text>ATP + protein L-histidine = ADP + protein N-phospho-L-histidine.</text>
        <dbReference type="EC" id="2.7.13.3"/>
    </reaction>
</comment>
<keyword evidence="5" id="KW-0547">Nucleotide-binding</keyword>
<reference evidence="13" key="1">
    <citation type="journal article" date="2019" name="Int. J. Syst. Evol. Microbiol.">
        <title>The Global Catalogue of Microorganisms (GCM) 10K type strain sequencing project: providing services to taxonomists for standard genome sequencing and annotation.</title>
        <authorList>
            <consortium name="The Broad Institute Genomics Platform"/>
            <consortium name="The Broad Institute Genome Sequencing Center for Infectious Disease"/>
            <person name="Wu L."/>
            <person name="Ma J."/>
        </authorList>
    </citation>
    <scope>NUCLEOTIDE SEQUENCE [LARGE SCALE GENOMIC DNA]</scope>
    <source>
        <strain evidence="13">TISTR 2241</strain>
    </source>
</reference>
<evidence type="ECO:0000313" key="13">
    <source>
        <dbReference type="Proteomes" id="UP001597458"/>
    </source>
</evidence>
<keyword evidence="4" id="KW-0808">Transferase</keyword>